<feature type="transmembrane region" description="Helical" evidence="2">
    <location>
        <begin position="74"/>
        <end position="100"/>
    </location>
</feature>
<gene>
    <name evidence="3" type="ORF">J0P97_15250</name>
</gene>
<organism evidence="3 4">
    <name type="scientific">Microbacterium flavum</name>
    <dbReference type="NCBI Taxonomy" id="415216"/>
    <lineage>
        <taxon>Bacteria</taxon>
        <taxon>Bacillati</taxon>
        <taxon>Actinomycetota</taxon>
        <taxon>Actinomycetes</taxon>
        <taxon>Micrococcales</taxon>
        <taxon>Microbacteriaceae</taxon>
        <taxon>Microbacterium</taxon>
    </lineage>
</organism>
<proteinExistence type="predicted"/>
<keyword evidence="2" id="KW-1133">Transmembrane helix</keyword>
<feature type="compositionally biased region" description="Polar residues" evidence="1">
    <location>
        <begin position="7"/>
        <end position="16"/>
    </location>
</feature>
<protein>
    <submittedName>
        <fullName evidence="3">Uncharacterized protein</fullName>
    </submittedName>
</protein>
<evidence type="ECO:0000256" key="1">
    <source>
        <dbReference type="SAM" id="MobiDB-lite"/>
    </source>
</evidence>
<accession>A0ABS5Y0M3</accession>
<keyword evidence="2" id="KW-0472">Membrane</keyword>
<dbReference type="Proteomes" id="UP000740605">
    <property type="component" value="Unassembled WGS sequence"/>
</dbReference>
<evidence type="ECO:0000256" key="2">
    <source>
        <dbReference type="SAM" id="Phobius"/>
    </source>
</evidence>
<keyword evidence="4" id="KW-1185">Reference proteome</keyword>
<sequence length="218" mass="21714">MTGPSRGMTQPATSATRPGRGLSPAVAVVVGAVLAFLIAPASVGLFREALHNNCSWGIGGAWGHEGTWACGDGIGYLGVAFGIGGVSALLLLAGLLAAIAPPTRGRTATYLTLAAISLGWFAWWSFSSTVAYTGPRPAGETGAGLWMAVVLPGLALCSLGLFVGAMGCLTRRRWSSAAVWSGVGLMVMGTALQPGIGIATAVSAGMLAAAATGGGRAR</sequence>
<feature type="transmembrane region" description="Helical" evidence="2">
    <location>
        <begin position="21"/>
        <end position="43"/>
    </location>
</feature>
<comment type="caution">
    <text evidence="3">The sequence shown here is derived from an EMBL/GenBank/DDBJ whole genome shotgun (WGS) entry which is preliminary data.</text>
</comment>
<dbReference type="EMBL" id="JAFLHG010000020">
    <property type="protein sequence ID" value="MBT8799413.1"/>
    <property type="molecule type" value="Genomic_DNA"/>
</dbReference>
<evidence type="ECO:0000313" key="4">
    <source>
        <dbReference type="Proteomes" id="UP000740605"/>
    </source>
</evidence>
<reference evidence="3 4" key="1">
    <citation type="submission" date="2021-03" db="EMBL/GenBank/DDBJ databases">
        <title>Microbacterium pauli sp. nov., isolated from microfiltered milk.</title>
        <authorList>
            <person name="Bellassi P."/>
            <person name="Fontana A."/>
            <person name="Callegari M.L."/>
            <person name="Lorenzo M."/>
            <person name="Cappa F."/>
        </authorList>
    </citation>
    <scope>NUCLEOTIDE SEQUENCE [LARGE SCALE GENOMIC DNA]</scope>
    <source>
        <strain evidence="3 4">DSM 18909</strain>
    </source>
</reference>
<keyword evidence="2" id="KW-0812">Transmembrane</keyword>
<feature type="transmembrane region" description="Helical" evidence="2">
    <location>
        <begin position="107"/>
        <end position="126"/>
    </location>
</feature>
<feature type="transmembrane region" description="Helical" evidence="2">
    <location>
        <begin position="146"/>
        <end position="167"/>
    </location>
</feature>
<feature type="transmembrane region" description="Helical" evidence="2">
    <location>
        <begin position="174"/>
        <end position="192"/>
    </location>
</feature>
<dbReference type="RefSeq" id="WP_215488645.1">
    <property type="nucleotide sequence ID" value="NZ_BAAAPJ010000002.1"/>
</dbReference>
<name>A0ABS5Y0M3_9MICO</name>
<feature type="region of interest" description="Disordered" evidence="1">
    <location>
        <begin position="1"/>
        <end position="20"/>
    </location>
</feature>
<evidence type="ECO:0000313" key="3">
    <source>
        <dbReference type="EMBL" id="MBT8799413.1"/>
    </source>
</evidence>